<evidence type="ECO:0000313" key="1">
    <source>
        <dbReference type="EMBL" id="PAP75639.1"/>
    </source>
</evidence>
<name>A0A271IYP1_9BACT</name>
<dbReference type="EMBL" id="MQWD01000001">
    <property type="protein sequence ID" value="PAP75639.1"/>
    <property type="molecule type" value="Genomic_DNA"/>
</dbReference>
<evidence type="ECO:0000313" key="2">
    <source>
        <dbReference type="Proteomes" id="UP000216339"/>
    </source>
</evidence>
<gene>
    <name evidence="1" type="ORF">BSZ37_03910</name>
</gene>
<accession>A0A271IYP1</accession>
<dbReference type="Proteomes" id="UP000216339">
    <property type="component" value="Unassembled WGS sequence"/>
</dbReference>
<comment type="caution">
    <text evidence="1">The sequence shown here is derived from an EMBL/GenBank/DDBJ whole genome shotgun (WGS) entry which is preliminary data.</text>
</comment>
<dbReference type="RefSeq" id="WP_095509279.1">
    <property type="nucleotide sequence ID" value="NZ_MQWD01000001.1"/>
</dbReference>
<organism evidence="1 2">
    <name type="scientific">Rubrivirga marina</name>
    <dbReference type="NCBI Taxonomy" id="1196024"/>
    <lineage>
        <taxon>Bacteria</taxon>
        <taxon>Pseudomonadati</taxon>
        <taxon>Rhodothermota</taxon>
        <taxon>Rhodothermia</taxon>
        <taxon>Rhodothermales</taxon>
        <taxon>Rubricoccaceae</taxon>
        <taxon>Rubrivirga</taxon>
    </lineage>
</organism>
<sequence>MATFDRDPGVPFPHRMRAFADALEAEGRPTTAAHVRAAVDTHEMFVAEGRLGEGQAHLVRALTGFVPARVLKEIEAGPHQGNAEAG</sequence>
<reference evidence="1 2" key="1">
    <citation type="submission" date="2016-11" db="EMBL/GenBank/DDBJ databases">
        <title>Study of marine rhodopsin-containing bacteria.</title>
        <authorList>
            <person name="Yoshizawa S."/>
            <person name="Kumagai Y."/>
            <person name="Kogure K."/>
        </authorList>
    </citation>
    <scope>NUCLEOTIDE SEQUENCE [LARGE SCALE GENOMIC DNA]</scope>
    <source>
        <strain evidence="1 2">SAORIC-28</strain>
    </source>
</reference>
<dbReference type="AlphaFoldDB" id="A0A271IYP1"/>
<protein>
    <submittedName>
        <fullName evidence="1">Uncharacterized protein</fullName>
    </submittedName>
</protein>
<proteinExistence type="predicted"/>
<keyword evidence="2" id="KW-1185">Reference proteome</keyword>